<dbReference type="InterPro" id="IPR036028">
    <property type="entry name" value="SH3-like_dom_sf"/>
</dbReference>
<keyword evidence="7" id="KW-0863">Zinc-finger</keyword>
<organism evidence="12 13">
    <name type="scientific">Pichia kluyveri</name>
    <name type="common">Yeast</name>
    <dbReference type="NCBI Taxonomy" id="36015"/>
    <lineage>
        <taxon>Eukaryota</taxon>
        <taxon>Fungi</taxon>
        <taxon>Dikarya</taxon>
        <taxon>Ascomycota</taxon>
        <taxon>Saccharomycotina</taxon>
        <taxon>Pichiomycetes</taxon>
        <taxon>Pichiales</taxon>
        <taxon>Pichiaceae</taxon>
        <taxon>Pichia</taxon>
    </lineage>
</organism>
<accession>A0AAV5R7S5</accession>
<keyword evidence="4" id="KW-1003">Cell membrane</keyword>
<sequence>MSATINRSLTTIKTELEFLSESGVITESLCDHIISLLPDRYVKGMPISDFKGSSNTISNTNTKPLIQSDNSDREFSNEKQVRAPPPSAPIKAPPVELYEALYNFTPQQSDDLELRTGDKVIVTQKLSNSWWKGSVNGKSGVFPANYVTKYDGSSTSLVENERNFDSVPQQSSSPAPSYYSQQPPQQYSQPLQQQQPPYYQQQQPAPAPYMPYQSPAVVQQPPVIQAQPQQVVVQQQPQQQSSFSRFGSKLGDAAIFGAGATIGSDLVNAIF</sequence>
<evidence type="ECO:0000256" key="10">
    <source>
        <dbReference type="SAM" id="MobiDB-lite"/>
    </source>
</evidence>
<evidence type="ECO:0000256" key="9">
    <source>
        <dbReference type="PROSITE-ProRule" id="PRU00192"/>
    </source>
</evidence>
<proteinExistence type="predicted"/>
<evidence type="ECO:0000256" key="7">
    <source>
        <dbReference type="ARBA" id="ARBA00022771"/>
    </source>
</evidence>
<reference evidence="12 13" key="1">
    <citation type="journal article" date="2023" name="Elife">
        <title>Identification of key yeast species and microbe-microbe interactions impacting larval growth of Drosophila in the wild.</title>
        <authorList>
            <person name="Mure A."/>
            <person name="Sugiura Y."/>
            <person name="Maeda R."/>
            <person name="Honda K."/>
            <person name="Sakurai N."/>
            <person name="Takahashi Y."/>
            <person name="Watada M."/>
            <person name="Katoh T."/>
            <person name="Gotoh A."/>
            <person name="Gotoh Y."/>
            <person name="Taniguchi I."/>
            <person name="Nakamura K."/>
            <person name="Hayashi T."/>
            <person name="Katayama T."/>
            <person name="Uemura T."/>
            <person name="Hattori Y."/>
        </authorList>
    </citation>
    <scope>NUCLEOTIDE SEQUENCE [LARGE SCALE GENOMIC DNA]</scope>
    <source>
        <strain evidence="12 13">PK-24</strain>
    </source>
</reference>
<comment type="caution">
    <text evidence="12">The sequence shown here is derived from an EMBL/GenBank/DDBJ whole genome shotgun (WGS) entry which is preliminary data.</text>
</comment>
<dbReference type="GO" id="GO:0005886">
    <property type="term" value="C:plasma membrane"/>
    <property type="evidence" value="ECO:0007669"/>
    <property type="project" value="UniProtKB-SubCell"/>
</dbReference>
<dbReference type="PRINTS" id="PR00452">
    <property type="entry name" value="SH3DOMAIN"/>
</dbReference>
<evidence type="ECO:0000256" key="5">
    <source>
        <dbReference type="ARBA" id="ARBA00022490"/>
    </source>
</evidence>
<dbReference type="GO" id="GO:0005737">
    <property type="term" value="C:cytoplasm"/>
    <property type="evidence" value="ECO:0007669"/>
    <property type="project" value="UniProtKB-SubCell"/>
</dbReference>
<evidence type="ECO:0000313" key="12">
    <source>
        <dbReference type="EMBL" id="GMM47448.1"/>
    </source>
</evidence>
<dbReference type="PANTHER" id="PTHR15135:SF7">
    <property type="entry name" value="STAC-LIKE, ISOFORM J"/>
    <property type="match status" value="1"/>
</dbReference>
<dbReference type="InterPro" id="IPR001452">
    <property type="entry name" value="SH3_domain"/>
</dbReference>
<feature type="region of interest" description="Disordered" evidence="10">
    <location>
        <begin position="53"/>
        <end position="89"/>
    </location>
</feature>
<dbReference type="EMBL" id="BTGB01000006">
    <property type="protein sequence ID" value="GMM47448.1"/>
    <property type="molecule type" value="Genomic_DNA"/>
</dbReference>
<name>A0AAV5R7S5_PICKL</name>
<dbReference type="Pfam" id="PF00018">
    <property type="entry name" value="SH3_1"/>
    <property type="match status" value="1"/>
</dbReference>
<dbReference type="PRINTS" id="PR00499">
    <property type="entry name" value="P67PHOX"/>
</dbReference>
<evidence type="ECO:0000256" key="8">
    <source>
        <dbReference type="ARBA" id="ARBA00023136"/>
    </source>
</evidence>
<evidence type="ECO:0000256" key="6">
    <source>
        <dbReference type="ARBA" id="ARBA00022737"/>
    </source>
</evidence>
<evidence type="ECO:0000259" key="11">
    <source>
        <dbReference type="PROSITE" id="PS50002"/>
    </source>
</evidence>
<dbReference type="PANTHER" id="PTHR15135">
    <property type="entry name" value="STAC"/>
    <property type="match status" value="1"/>
</dbReference>
<gene>
    <name evidence="12" type="ORF">DAPK24_040230</name>
</gene>
<feature type="domain" description="SH3" evidence="11">
    <location>
        <begin position="93"/>
        <end position="152"/>
    </location>
</feature>
<keyword evidence="13" id="KW-1185">Reference proteome</keyword>
<dbReference type="Gene3D" id="2.30.30.40">
    <property type="entry name" value="SH3 Domains"/>
    <property type="match status" value="1"/>
</dbReference>
<evidence type="ECO:0000256" key="4">
    <source>
        <dbReference type="ARBA" id="ARBA00022475"/>
    </source>
</evidence>
<protein>
    <submittedName>
        <fullName evidence="12">Lsb1 protein</fullName>
    </submittedName>
</protein>
<dbReference type="AlphaFoldDB" id="A0AAV5R7S5"/>
<keyword evidence="7" id="KW-0479">Metal-binding</keyword>
<feature type="region of interest" description="Disordered" evidence="10">
    <location>
        <begin position="162"/>
        <end position="213"/>
    </location>
</feature>
<evidence type="ECO:0000256" key="1">
    <source>
        <dbReference type="ARBA" id="ARBA00004236"/>
    </source>
</evidence>
<feature type="compositionally biased region" description="Basic and acidic residues" evidence="10">
    <location>
        <begin position="70"/>
        <end position="81"/>
    </location>
</feature>
<dbReference type="GO" id="GO:0008270">
    <property type="term" value="F:zinc ion binding"/>
    <property type="evidence" value="ECO:0007669"/>
    <property type="project" value="UniProtKB-KW"/>
</dbReference>
<keyword evidence="6" id="KW-0677">Repeat</keyword>
<feature type="compositionally biased region" description="Polar residues" evidence="10">
    <location>
        <begin position="53"/>
        <end position="69"/>
    </location>
</feature>
<dbReference type="InterPro" id="IPR039688">
    <property type="entry name" value="STAC1/2/3"/>
</dbReference>
<evidence type="ECO:0000256" key="3">
    <source>
        <dbReference type="ARBA" id="ARBA00022443"/>
    </source>
</evidence>
<dbReference type="SMART" id="SM00326">
    <property type="entry name" value="SH3"/>
    <property type="match status" value="1"/>
</dbReference>
<dbReference type="SUPFAM" id="SSF50044">
    <property type="entry name" value="SH3-domain"/>
    <property type="match status" value="1"/>
</dbReference>
<keyword evidence="7" id="KW-0862">Zinc</keyword>
<feature type="compositionally biased region" description="Low complexity" evidence="10">
    <location>
        <begin position="168"/>
        <end position="213"/>
    </location>
</feature>
<evidence type="ECO:0000313" key="13">
    <source>
        <dbReference type="Proteomes" id="UP001378960"/>
    </source>
</evidence>
<keyword evidence="5" id="KW-0963">Cytoplasm</keyword>
<keyword evidence="3 9" id="KW-0728">SH3 domain</keyword>
<dbReference type="Proteomes" id="UP001378960">
    <property type="component" value="Unassembled WGS sequence"/>
</dbReference>
<comment type="subcellular location">
    <subcellularLocation>
        <location evidence="1">Cell membrane</location>
    </subcellularLocation>
    <subcellularLocation>
        <location evidence="2">Cytoplasm</location>
    </subcellularLocation>
</comment>
<keyword evidence="8" id="KW-0472">Membrane</keyword>
<dbReference type="GO" id="GO:1903078">
    <property type="term" value="P:positive regulation of protein localization to plasma membrane"/>
    <property type="evidence" value="ECO:0007669"/>
    <property type="project" value="TreeGrafter"/>
</dbReference>
<evidence type="ECO:0000256" key="2">
    <source>
        <dbReference type="ARBA" id="ARBA00004496"/>
    </source>
</evidence>
<dbReference type="PROSITE" id="PS50002">
    <property type="entry name" value="SH3"/>
    <property type="match status" value="1"/>
</dbReference>